<keyword evidence="2" id="KW-1185">Reference proteome</keyword>
<reference evidence="2" key="1">
    <citation type="journal article" date="2019" name="Int. J. Syst. Evol. Microbiol.">
        <title>The Global Catalogue of Microorganisms (GCM) 10K type strain sequencing project: providing services to taxonomists for standard genome sequencing and annotation.</title>
        <authorList>
            <consortium name="The Broad Institute Genomics Platform"/>
            <consortium name="The Broad Institute Genome Sequencing Center for Infectious Disease"/>
            <person name="Wu L."/>
            <person name="Ma J."/>
        </authorList>
    </citation>
    <scope>NUCLEOTIDE SEQUENCE [LARGE SCALE GENOMIC DNA]</scope>
    <source>
        <strain evidence="2">CGMCC 1.6774</strain>
    </source>
</reference>
<name>A0ABW5AQ72_9BRAD</name>
<proteinExistence type="predicted"/>
<evidence type="ECO:0000313" key="1">
    <source>
        <dbReference type="EMBL" id="MFD2185109.1"/>
    </source>
</evidence>
<dbReference type="RefSeq" id="WP_378480227.1">
    <property type="nucleotide sequence ID" value="NZ_JBHUIW010000054.1"/>
</dbReference>
<accession>A0ABW5AQ72</accession>
<sequence>MCFRIVVHAAEAWLMADRRAFARALGVEEKYVPSDPETLIRPKSSIVDLARKSRVAEIRRELVPDPRSGLEGGPALGAWLSGFADRLWSPERAADSGRAPSLSKALKRIEELIRRSG</sequence>
<protein>
    <submittedName>
        <fullName evidence="1">Uncharacterized protein</fullName>
    </submittedName>
</protein>
<comment type="caution">
    <text evidence="1">The sequence shown here is derived from an EMBL/GenBank/DDBJ whole genome shotgun (WGS) entry which is preliminary data.</text>
</comment>
<evidence type="ECO:0000313" key="2">
    <source>
        <dbReference type="Proteomes" id="UP001597314"/>
    </source>
</evidence>
<dbReference type="EMBL" id="JBHUIW010000054">
    <property type="protein sequence ID" value="MFD2185109.1"/>
    <property type="molecule type" value="Genomic_DNA"/>
</dbReference>
<dbReference type="Proteomes" id="UP001597314">
    <property type="component" value="Unassembled WGS sequence"/>
</dbReference>
<organism evidence="1 2">
    <name type="scientific">Rhodoplanes azumiensis</name>
    <dbReference type="NCBI Taxonomy" id="1897628"/>
    <lineage>
        <taxon>Bacteria</taxon>
        <taxon>Pseudomonadati</taxon>
        <taxon>Pseudomonadota</taxon>
        <taxon>Alphaproteobacteria</taxon>
        <taxon>Hyphomicrobiales</taxon>
        <taxon>Nitrobacteraceae</taxon>
        <taxon>Rhodoplanes</taxon>
    </lineage>
</organism>
<gene>
    <name evidence="1" type="ORF">ACFSOX_23395</name>
</gene>